<dbReference type="Pfam" id="PF13304">
    <property type="entry name" value="AAA_21"/>
    <property type="match status" value="1"/>
</dbReference>
<feature type="coiled-coil region" evidence="7">
    <location>
        <begin position="230"/>
        <end position="330"/>
    </location>
</feature>
<dbReference type="AlphaFoldDB" id="A0A7C2VAZ0"/>
<evidence type="ECO:0000259" key="8">
    <source>
        <dbReference type="PROSITE" id="PS51131"/>
    </source>
</evidence>
<evidence type="ECO:0000313" key="9">
    <source>
        <dbReference type="EMBL" id="HEW64126.1"/>
    </source>
</evidence>
<feature type="coiled-coil region" evidence="7">
    <location>
        <begin position="363"/>
        <end position="582"/>
    </location>
</feature>
<keyword evidence="1 6" id="KW-0479">Metal-binding</keyword>
<dbReference type="InterPro" id="IPR003593">
    <property type="entry name" value="AAA+_ATPase"/>
</dbReference>
<dbReference type="GO" id="GO:0006302">
    <property type="term" value="P:double-strand break repair"/>
    <property type="evidence" value="ECO:0007669"/>
    <property type="project" value="InterPro"/>
</dbReference>
<dbReference type="GO" id="GO:0016887">
    <property type="term" value="F:ATP hydrolysis activity"/>
    <property type="evidence" value="ECO:0007669"/>
    <property type="project" value="InterPro"/>
</dbReference>
<reference evidence="9" key="1">
    <citation type="journal article" date="2020" name="mSystems">
        <title>Genome- and Community-Level Interaction Insights into Carbon Utilization and Element Cycling Functions of Hydrothermarchaeota in Hydrothermal Sediment.</title>
        <authorList>
            <person name="Zhou Z."/>
            <person name="Liu Y."/>
            <person name="Xu W."/>
            <person name="Pan J."/>
            <person name="Luo Z.H."/>
            <person name="Li M."/>
        </authorList>
    </citation>
    <scope>NUCLEOTIDE SEQUENCE [LARGE SCALE GENOMIC DNA]</scope>
    <source>
        <strain evidence="9">SpSt-1261</strain>
    </source>
</reference>
<gene>
    <name evidence="9" type="ORF">ENO39_03620</name>
</gene>
<feature type="binding site" evidence="6">
    <location>
        <position position="481"/>
    </location>
    <ligand>
        <name>Zn(2+)</name>
        <dbReference type="ChEBI" id="CHEBI:29105"/>
    </ligand>
</feature>
<name>A0A7C2VAZ0_9CREN</name>
<dbReference type="Pfam" id="PF04423">
    <property type="entry name" value="Rad50_zn_hook"/>
    <property type="match status" value="1"/>
</dbReference>
<dbReference type="GO" id="GO:0005524">
    <property type="term" value="F:ATP binding"/>
    <property type="evidence" value="ECO:0007669"/>
    <property type="project" value="UniProtKB-KW"/>
</dbReference>
<feature type="domain" description="Zinc-hook" evidence="8">
    <location>
        <begin position="436"/>
        <end position="533"/>
    </location>
</feature>
<dbReference type="SUPFAM" id="SSF52540">
    <property type="entry name" value="P-loop containing nucleoside triphosphate hydrolases"/>
    <property type="match status" value="1"/>
</dbReference>
<dbReference type="SMART" id="SM00382">
    <property type="entry name" value="AAA"/>
    <property type="match status" value="1"/>
</dbReference>
<evidence type="ECO:0000256" key="7">
    <source>
        <dbReference type="SAM" id="Coils"/>
    </source>
</evidence>
<proteinExistence type="predicted"/>
<feature type="coiled-coil region" evidence="7">
    <location>
        <begin position="656"/>
        <end position="756"/>
    </location>
</feature>
<dbReference type="PANTHER" id="PTHR32114:SF2">
    <property type="entry name" value="ABC TRANSPORTER ABCH.3"/>
    <property type="match status" value="1"/>
</dbReference>
<keyword evidence="2" id="KW-0547">Nucleotide-binding</keyword>
<comment type="caution">
    <text evidence="9">The sequence shown here is derived from an EMBL/GenBank/DDBJ whole genome shotgun (WGS) entry which is preliminary data.</text>
</comment>
<evidence type="ECO:0000256" key="3">
    <source>
        <dbReference type="ARBA" id="ARBA00022833"/>
    </source>
</evidence>
<sequence>MEPKLSGLILSSVTLENFRNYSERTTLNFGKGITVLVGENGAGKSSIVEAIHFALTGELLRGTIEQARTKDSKKKYFEVELELKDRDNTVIKILRRRKETGEAEDELRICYCCDEEKRFKLIARGANGVNEKIRELLLSDENSKEKDFFKSIIRLSIIGQGELINRANALQSNSASKLDFIDIPLGLSSFEKANKKLGEFSIRLENISDLISSFTYKVNDNSLSNLCGSKKLLGKKLSELKNDYEKKKVELESLEKERAIVERELKMMEEKEKELNATMENLLSKSKELEQARSKRDEKEARFKLLKNKLEENEARLKELEEKTSKKDDIINKVQAIRYLLLYNEAKNCLEYIKEIYNNYKDYSASLNDLKSVQENIKQLEREEKELERNRAMLVSKREQIEKIKADLEKYENEAKKYLNMLDSNEADTLKGKDLETKIVELKDQFKAKIEDLQRKISFIESSLKTFKEYINEIKRAEGRCPLCGRELNEEHKVELIHKFEESINNNINEKKRLENELKDLKSTYEKAYESKNSPLMKYLSFLQHEADVLKEEDIEKINSEIEEIERKISENESTLEIMKKIENAYRNSESCKRNLISIGKMLEFEQISAENIELLEKIVKEYEKLGEEYLSKTNDGNIEISIEAYNKYKKILQEISNSESLLDSKKKDMENIKNEFNSLKLEIEELDKKIESLRNVEEELKKVRSEIDAVEKDIQNKQRENGELVISIDTLKKELAEYEEKIKSYESGLRQIDDAIYKLNVLLKVRELYDKENIPKWLRNEAIAILSNEMSNTLSKLDLTYTEVDIDENLNIELIDKNSARSVLLSQASGGESVAVAIAFVLAMQKVIQKMIAGEEVFDFLILDEPTTHLDDERVRDLVEVFRTLGERGEGVPQLIIVTHDEQLKEAGDAIYEVKKIPGKGSFVSEVLE</sequence>
<evidence type="ECO:0000256" key="6">
    <source>
        <dbReference type="PROSITE-ProRule" id="PRU00471"/>
    </source>
</evidence>
<dbReference type="SUPFAM" id="SSF75712">
    <property type="entry name" value="Rad50 coiled-coil Zn hook"/>
    <property type="match status" value="1"/>
</dbReference>
<organism evidence="9">
    <name type="scientific">Fervidicoccus fontis</name>
    <dbReference type="NCBI Taxonomy" id="683846"/>
    <lineage>
        <taxon>Archaea</taxon>
        <taxon>Thermoproteota</taxon>
        <taxon>Thermoprotei</taxon>
        <taxon>Fervidicoccales</taxon>
        <taxon>Fervidicoccaceae</taxon>
        <taxon>Fervidicoccus</taxon>
    </lineage>
</organism>
<dbReference type="EMBL" id="DSFH01000050">
    <property type="protein sequence ID" value="HEW64126.1"/>
    <property type="molecule type" value="Genomic_DNA"/>
</dbReference>
<dbReference type="Gene3D" id="1.10.287.510">
    <property type="entry name" value="Helix hairpin bin"/>
    <property type="match status" value="1"/>
</dbReference>
<dbReference type="InterPro" id="IPR003959">
    <property type="entry name" value="ATPase_AAA_core"/>
</dbReference>
<dbReference type="PANTHER" id="PTHR32114">
    <property type="entry name" value="ABC TRANSPORTER ABCH.3"/>
    <property type="match status" value="1"/>
</dbReference>
<dbReference type="InterPro" id="IPR027417">
    <property type="entry name" value="P-loop_NTPase"/>
</dbReference>
<protein>
    <submittedName>
        <fullName evidence="9">SMC family ATPase</fullName>
    </submittedName>
</protein>
<feature type="binding site" evidence="6">
    <location>
        <position position="484"/>
    </location>
    <ligand>
        <name>Zn(2+)</name>
        <dbReference type="ChEBI" id="CHEBI:29105"/>
    </ligand>
</feature>
<dbReference type="Proteomes" id="UP000886076">
    <property type="component" value="Unassembled WGS sequence"/>
</dbReference>
<dbReference type="SUPFAM" id="SSF57997">
    <property type="entry name" value="Tropomyosin"/>
    <property type="match status" value="1"/>
</dbReference>
<keyword evidence="4" id="KW-0067">ATP-binding</keyword>
<keyword evidence="5 7" id="KW-0175">Coiled coil</keyword>
<evidence type="ECO:0000256" key="1">
    <source>
        <dbReference type="ARBA" id="ARBA00022723"/>
    </source>
</evidence>
<evidence type="ECO:0000256" key="5">
    <source>
        <dbReference type="ARBA" id="ARBA00023054"/>
    </source>
</evidence>
<accession>A0A7C2VAZ0</accession>
<dbReference type="PROSITE" id="PS51131">
    <property type="entry name" value="ZN_HOOK"/>
    <property type="match status" value="1"/>
</dbReference>
<evidence type="ECO:0000256" key="4">
    <source>
        <dbReference type="ARBA" id="ARBA00022840"/>
    </source>
</evidence>
<dbReference type="RefSeq" id="WP_272985453.1">
    <property type="nucleotide sequence ID" value="NZ_DSFH01000050.1"/>
</dbReference>
<dbReference type="Gene3D" id="3.40.50.300">
    <property type="entry name" value="P-loop containing nucleotide triphosphate hydrolases"/>
    <property type="match status" value="2"/>
</dbReference>
<dbReference type="Pfam" id="PF13175">
    <property type="entry name" value="AAA_15"/>
    <property type="match status" value="1"/>
</dbReference>
<evidence type="ECO:0000256" key="2">
    <source>
        <dbReference type="ARBA" id="ARBA00022741"/>
    </source>
</evidence>
<dbReference type="InterPro" id="IPR013134">
    <property type="entry name" value="Zn_hook_RAD50"/>
</dbReference>
<keyword evidence="3 6" id="KW-0862">Zinc</keyword>
<dbReference type="InterPro" id="IPR041685">
    <property type="entry name" value="AAA_GajA/Old/RecF-like"/>
</dbReference>
<dbReference type="GO" id="GO:0046872">
    <property type="term" value="F:metal ion binding"/>
    <property type="evidence" value="ECO:0007669"/>
    <property type="project" value="UniProtKB-UniRule"/>
</dbReference>